<dbReference type="InterPro" id="IPR035681">
    <property type="entry name" value="ComA-like_MBL"/>
</dbReference>
<dbReference type="InterPro" id="IPR052159">
    <property type="entry name" value="Competence_DNA_uptake"/>
</dbReference>
<evidence type="ECO:0000259" key="2">
    <source>
        <dbReference type="SMART" id="SM00849"/>
    </source>
</evidence>
<organism evidence="3">
    <name type="scientific">anaerobic digester metagenome</name>
    <dbReference type="NCBI Taxonomy" id="1263854"/>
    <lineage>
        <taxon>unclassified sequences</taxon>
        <taxon>metagenomes</taxon>
        <taxon>ecological metagenomes</taxon>
    </lineage>
</organism>
<protein>
    <submittedName>
        <fullName evidence="3">Predicted hydrolase</fullName>
    </submittedName>
</protein>
<gene>
    <name evidence="3" type="primary">ComEC</name>
    <name evidence="3" type="ORF">SCFA_1700003</name>
</gene>
<dbReference type="Gene3D" id="3.60.15.10">
    <property type="entry name" value="Ribonuclease Z/Hydroxyacylglutathione hydrolase-like"/>
    <property type="match status" value="1"/>
</dbReference>
<name>A0A485LWQ2_9ZZZZ</name>
<dbReference type="PANTHER" id="PTHR30619">
    <property type="entry name" value="DNA INTERNALIZATION/COMPETENCE PROTEIN COMEC/REC2"/>
    <property type="match status" value="1"/>
</dbReference>
<dbReference type="SMART" id="SM00849">
    <property type="entry name" value="Lactamase_B"/>
    <property type="match status" value="1"/>
</dbReference>
<feature type="domain" description="Metallo-beta-lactamase" evidence="2">
    <location>
        <begin position="65"/>
        <end position="260"/>
    </location>
</feature>
<keyword evidence="3" id="KW-0378">Hydrolase</keyword>
<dbReference type="InterPro" id="IPR036866">
    <property type="entry name" value="RibonucZ/Hydroxyglut_hydro"/>
</dbReference>
<dbReference type="InterPro" id="IPR001279">
    <property type="entry name" value="Metallo-B-lactamas"/>
</dbReference>
<sequence>MTCLKRIIVFVLALVLLVGCAIDKPADPPGKTDEGLGLIPRSRESSPGPHRLPAELKVHFLDVGQGDSILIQFPDGRNMLVDAGGNDDASKVVSYLKKTDVKRLDYLIGTHPHEDHIGSLDTVINSFQIGEVIMPKVTHTTRTFRDVLEAIDRKGLQIRPAKAGVSIMEDGLLAARILAPCREDYDELNDYSAVIMLTCGEVSFLLSGDAEALSEKDILASGVAVKADVLKVGHHGSNSSTSAAFLKAVGPSYAVISVGAENDYGHPHQVTLDRLRKQGVEVLRTDRQGTVLFTTDGKELSFTTEK</sequence>
<dbReference type="GO" id="GO:0016787">
    <property type="term" value="F:hydrolase activity"/>
    <property type="evidence" value="ECO:0007669"/>
    <property type="project" value="UniProtKB-KW"/>
</dbReference>
<reference evidence="3" key="1">
    <citation type="submission" date="2019-03" db="EMBL/GenBank/DDBJ databases">
        <authorList>
            <person name="Hao L."/>
        </authorList>
    </citation>
    <scope>NUCLEOTIDE SEQUENCE</scope>
</reference>
<accession>A0A485LWQ2</accession>
<dbReference type="SUPFAM" id="SSF56281">
    <property type="entry name" value="Metallo-hydrolase/oxidoreductase"/>
    <property type="match status" value="1"/>
</dbReference>
<dbReference type="PROSITE" id="PS51257">
    <property type="entry name" value="PROKAR_LIPOPROTEIN"/>
    <property type="match status" value="1"/>
</dbReference>
<dbReference type="EMBL" id="CAADRN010000080">
    <property type="protein sequence ID" value="VFU12353.1"/>
    <property type="molecule type" value="Genomic_DNA"/>
</dbReference>
<dbReference type="Pfam" id="PF00753">
    <property type="entry name" value="Lactamase_B"/>
    <property type="match status" value="1"/>
</dbReference>
<proteinExistence type="predicted"/>
<dbReference type="CDD" id="cd07731">
    <property type="entry name" value="ComA-like_MBL-fold"/>
    <property type="match status" value="1"/>
</dbReference>
<evidence type="ECO:0000313" key="3">
    <source>
        <dbReference type="EMBL" id="VFU12353.1"/>
    </source>
</evidence>
<evidence type="ECO:0000256" key="1">
    <source>
        <dbReference type="SAM" id="MobiDB-lite"/>
    </source>
</evidence>
<dbReference type="AlphaFoldDB" id="A0A485LWQ2"/>
<dbReference type="PANTHER" id="PTHR30619:SF1">
    <property type="entry name" value="RECOMBINATION PROTEIN 2"/>
    <property type="match status" value="1"/>
</dbReference>
<feature type="region of interest" description="Disordered" evidence="1">
    <location>
        <begin position="31"/>
        <end position="50"/>
    </location>
</feature>